<protein>
    <recommendedName>
        <fullName evidence="5">RING-type domain-containing protein</fullName>
    </recommendedName>
</protein>
<evidence type="ECO:0000256" key="4">
    <source>
        <dbReference type="PROSITE-ProRule" id="PRU00175"/>
    </source>
</evidence>
<evidence type="ECO:0000256" key="2">
    <source>
        <dbReference type="ARBA" id="ARBA00022771"/>
    </source>
</evidence>
<evidence type="ECO:0000313" key="7">
    <source>
        <dbReference type="Proteomes" id="UP000271241"/>
    </source>
</evidence>
<feature type="domain" description="RING-type" evidence="5">
    <location>
        <begin position="127"/>
        <end position="175"/>
    </location>
</feature>
<sequence>MSEGSQQSLPPRGGDRLFFLPISFFCYPPAAGTPFRSHSTETPSVTPNGPSVASVPLDANAASPPNEAFAEPLLVVSVSIDADGRVLLHFIPAHANNETSLQGQPPAAEKAISALPTPTLLDNSEACVICQETLGHCDVKDGTATAVCEMPCEHRFHRDCLAVWLRRSNTCPCCRWELDTDNPEYNAGVRRRMTERLASKGKLPCALASIGICSHTGLSYSDNNSSTQSTPMAVMPQCLCAFHPDCVACYLRIEGYALDTAHQDASTTTCVRCPKCRQSQSVDLRSFLAA</sequence>
<dbReference type="AlphaFoldDB" id="A0A4P9XWF4"/>
<dbReference type="PROSITE" id="PS50089">
    <property type="entry name" value="ZF_RING_2"/>
    <property type="match status" value="1"/>
</dbReference>
<dbReference type="GO" id="GO:0008270">
    <property type="term" value="F:zinc ion binding"/>
    <property type="evidence" value="ECO:0007669"/>
    <property type="project" value="UniProtKB-KW"/>
</dbReference>
<dbReference type="OrthoDB" id="8062037at2759"/>
<dbReference type="STRING" id="78915.A0A4P9XWF4"/>
<keyword evidence="1" id="KW-0479">Metal-binding</keyword>
<evidence type="ECO:0000256" key="1">
    <source>
        <dbReference type="ARBA" id="ARBA00022723"/>
    </source>
</evidence>
<dbReference type="Pfam" id="PF13639">
    <property type="entry name" value="zf-RING_2"/>
    <property type="match status" value="1"/>
</dbReference>
<reference evidence="7" key="1">
    <citation type="journal article" date="2018" name="Nat. Microbiol.">
        <title>Leveraging single-cell genomics to expand the fungal tree of life.</title>
        <authorList>
            <person name="Ahrendt S.R."/>
            <person name="Quandt C.A."/>
            <person name="Ciobanu D."/>
            <person name="Clum A."/>
            <person name="Salamov A."/>
            <person name="Andreopoulos B."/>
            <person name="Cheng J.F."/>
            <person name="Woyke T."/>
            <person name="Pelin A."/>
            <person name="Henrissat B."/>
            <person name="Reynolds N.K."/>
            <person name="Benny G.L."/>
            <person name="Smith M.E."/>
            <person name="James T.Y."/>
            <person name="Grigoriev I.V."/>
        </authorList>
    </citation>
    <scope>NUCLEOTIDE SEQUENCE [LARGE SCALE GENOMIC DNA]</scope>
    <source>
        <strain evidence="7">RSA 1356</strain>
    </source>
</reference>
<accession>A0A4P9XWF4</accession>
<dbReference type="SUPFAM" id="SSF57850">
    <property type="entry name" value="RING/U-box"/>
    <property type="match status" value="1"/>
</dbReference>
<dbReference type="SMART" id="SM00184">
    <property type="entry name" value="RING"/>
    <property type="match status" value="2"/>
</dbReference>
<dbReference type="EMBL" id="KZ992480">
    <property type="protein sequence ID" value="RKP09931.1"/>
    <property type="molecule type" value="Genomic_DNA"/>
</dbReference>
<evidence type="ECO:0000259" key="5">
    <source>
        <dbReference type="PROSITE" id="PS50089"/>
    </source>
</evidence>
<organism evidence="6 7">
    <name type="scientific">Thamnocephalis sphaerospora</name>
    <dbReference type="NCBI Taxonomy" id="78915"/>
    <lineage>
        <taxon>Eukaryota</taxon>
        <taxon>Fungi</taxon>
        <taxon>Fungi incertae sedis</taxon>
        <taxon>Zoopagomycota</taxon>
        <taxon>Zoopagomycotina</taxon>
        <taxon>Zoopagomycetes</taxon>
        <taxon>Zoopagales</taxon>
        <taxon>Sigmoideomycetaceae</taxon>
        <taxon>Thamnocephalis</taxon>
    </lineage>
</organism>
<dbReference type="Proteomes" id="UP000271241">
    <property type="component" value="Unassembled WGS sequence"/>
</dbReference>
<dbReference type="PANTHER" id="PTHR15710">
    <property type="entry name" value="E3 UBIQUITIN-PROTEIN LIGASE PRAJA"/>
    <property type="match status" value="1"/>
</dbReference>
<dbReference type="Gene3D" id="3.30.40.10">
    <property type="entry name" value="Zinc/RING finger domain, C3HC4 (zinc finger)"/>
    <property type="match status" value="1"/>
</dbReference>
<dbReference type="InterPro" id="IPR013083">
    <property type="entry name" value="Znf_RING/FYVE/PHD"/>
</dbReference>
<keyword evidence="2 4" id="KW-0863">Zinc-finger</keyword>
<keyword evidence="3" id="KW-0862">Zinc</keyword>
<dbReference type="InterPro" id="IPR001841">
    <property type="entry name" value="Znf_RING"/>
</dbReference>
<evidence type="ECO:0000313" key="6">
    <source>
        <dbReference type="EMBL" id="RKP09931.1"/>
    </source>
</evidence>
<evidence type="ECO:0000256" key="3">
    <source>
        <dbReference type="ARBA" id="ARBA00022833"/>
    </source>
</evidence>
<gene>
    <name evidence="6" type="ORF">THASP1DRAFT_28294</name>
</gene>
<proteinExistence type="predicted"/>
<keyword evidence="7" id="KW-1185">Reference proteome</keyword>
<name>A0A4P9XWF4_9FUNG</name>